<gene>
    <name evidence="2" type="ORF">FNK824_LOCUS42481</name>
</gene>
<dbReference type="AlphaFoldDB" id="A0A820LF04"/>
<sequence length="21" mass="2422">MLGETRHSFSAISQCEQVELR</sequence>
<feature type="non-terminal residue" evidence="2">
    <location>
        <position position="21"/>
    </location>
</feature>
<dbReference type="Proteomes" id="UP000663874">
    <property type="component" value="Unassembled WGS sequence"/>
</dbReference>
<evidence type="ECO:0000313" key="3">
    <source>
        <dbReference type="Proteomes" id="UP000663874"/>
    </source>
</evidence>
<name>A0A820LF04_9BILA</name>
<proteinExistence type="predicted"/>
<accession>A0A820LF04</accession>
<protein>
    <submittedName>
        <fullName evidence="2">Uncharacterized protein</fullName>
    </submittedName>
</protein>
<reference evidence="2" key="1">
    <citation type="submission" date="2021-02" db="EMBL/GenBank/DDBJ databases">
        <authorList>
            <person name="Nowell W R."/>
        </authorList>
    </citation>
    <scope>NUCLEOTIDE SEQUENCE</scope>
</reference>
<evidence type="ECO:0000256" key="1">
    <source>
        <dbReference type="SAM" id="MobiDB-lite"/>
    </source>
</evidence>
<organism evidence="2 3">
    <name type="scientific">Rotaria sordida</name>
    <dbReference type="NCBI Taxonomy" id="392033"/>
    <lineage>
        <taxon>Eukaryota</taxon>
        <taxon>Metazoa</taxon>
        <taxon>Spiralia</taxon>
        <taxon>Gnathifera</taxon>
        <taxon>Rotifera</taxon>
        <taxon>Eurotatoria</taxon>
        <taxon>Bdelloidea</taxon>
        <taxon>Philodinida</taxon>
        <taxon>Philodinidae</taxon>
        <taxon>Rotaria</taxon>
    </lineage>
</organism>
<dbReference type="EMBL" id="CAJOBE010050389">
    <property type="protein sequence ID" value="CAF4355236.1"/>
    <property type="molecule type" value="Genomic_DNA"/>
</dbReference>
<comment type="caution">
    <text evidence="2">The sequence shown here is derived from an EMBL/GenBank/DDBJ whole genome shotgun (WGS) entry which is preliminary data.</text>
</comment>
<feature type="region of interest" description="Disordered" evidence="1">
    <location>
        <begin position="1"/>
        <end position="21"/>
    </location>
</feature>
<feature type="compositionally biased region" description="Polar residues" evidence="1">
    <location>
        <begin position="8"/>
        <end position="21"/>
    </location>
</feature>
<evidence type="ECO:0000313" key="2">
    <source>
        <dbReference type="EMBL" id="CAF4355236.1"/>
    </source>
</evidence>